<comment type="similarity">
    <text evidence="1">Belongs to the metallo-dependent hydrolases superfamily. TatD-type hydrolase family.</text>
</comment>
<dbReference type="PANTHER" id="PTHR46363:SF1">
    <property type="entry name" value="DEOXYRIBONUCLEASE TATDN2-RELATED"/>
    <property type="match status" value="1"/>
</dbReference>
<evidence type="ECO:0000256" key="3">
    <source>
        <dbReference type="SAM" id="MobiDB-lite"/>
    </source>
</evidence>
<evidence type="ECO:0000256" key="2">
    <source>
        <dbReference type="ARBA" id="ARBA00022801"/>
    </source>
</evidence>
<dbReference type="EMBL" id="JAFNEN010000024">
    <property type="protein sequence ID" value="KAG8199789.1"/>
    <property type="molecule type" value="Genomic_DNA"/>
</dbReference>
<dbReference type="CDD" id="cd01310">
    <property type="entry name" value="TatD_DNAse"/>
    <property type="match status" value="1"/>
</dbReference>
<dbReference type="PROSITE" id="PS01090">
    <property type="entry name" value="TATD_2"/>
    <property type="match status" value="1"/>
</dbReference>
<dbReference type="InterPro" id="IPR039477">
    <property type="entry name" value="ILEI/PANDER_dom"/>
</dbReference>
<dbReference type="FunFam" id="3.20.20.140:FF:000027">
    <property type="entry name" value="putative deoxyribonuclease TATDN2"/>
    <property type="match status" value="1"/>
</dbReference>
<evidence type="ECO:0000256" key="1">
    <source>
        <dbReference type="ARBA" id="ARBA00009275"/>
    </source>
</evidence>
<feature type="region of interest" description="Disordered" evidence="3">
    <location>
        <begin position="108"/>
        <end position="128"/>
    </location>
</feature>
<dbReference type="InterPro" id="IPR032466">
    <property type="entry name" value="Metal_Hydrolase"/>
</dbReference>
<evidence type="ECO:0000313" key="5">
    <source>
        <dbReference type="EMBL" id="KAG8199789.1"/>
    </source>
</evidence>
<dbReference type="GO" id="GO:0016788">
    <property type="term" value="F:hydrolase activity, acting on ester bonds"/>
    <property type="evidence" value="ECO:0007669"/>
    <property type="project" value="InterPro"/>
</dbReference>
<dbReference type="Proteomes" id="UP000827092">
    <property type="component" value="Unassembled WGS sequence"/>
</dbReference>
<dbReference type="Gene3D" id="3.20.20.140">
    <property type="entry name" value="Metal-dependent hydrolases"/>
    <property type="match status" value="1"/>
</dbReference>
<dbReference type="InterPro" id="IPR018228">
    <property type="entry name" value="DNase_TatD-rel_CS"/>
</dbReference>
<dbReference type="Pfam" id="PF15711">
    <property type="entry name" value="ILEI"/>
    <property type="match status" value="1"/>
</dbReference>
<dbReference type="PANTHER" id="PTHR46363">
    <property type="entry name" value="DEOXYRIBONUCLEASE TATDN2-RELATED"/>
    <property type="match status" value="1"/>
</dbReference>
<feature type="domain" description="ILEI/PANDER" evidence="4">
    <location>
        <begin position="794"/>
        <end position="881"/>
    </location>
</feature>
<organism evidence="5 6">
    <name type="scientific">Oedothorax gibbosus</name>
    <dbReference type="NCBI Taxonomy" id="931172"/>
    <lineage>
        <taxon>Eukaryota</taxon>
        <taxon>Metazoa</taxon>
        <taxon>Ecdysozoa</taxon>
        <taxon>Arthropoda</taxon>
        <taxon>Chelicerata</taxon>
        <taxon>Arachnida</taxon>
        <taxon>Araneae</taxon>
        <taxon>Araneomorphae</taxon>
        <taxon>Entelegynae</taxon>
        <taxon>Araneoidea</taxon>
        <taxon>Linyphiidae</taxon>
        <taxon>Erigoninae</taxon>
        <taxon>Oedothorax</taxon>
    </lineage>
</organism>
<name>A0AAV6VT06_9ARAC</name>
<evidence type="ECO:0000259" key="4">
    <source>
        <dbReference type="Pfam" id="PF15711"/>
    </source>
</evidence>
<dbReference type="InterPro" id="IPR001130">
    <property type="entry name" value="TatD-like"/>
</dbReference>
<reference evidence="5 6" key="1">
    <citation type="journal article" date="2022" name="Nat. Ecol. Evol.">
        <title>A masculinizing supergene underlies an exaggerated male reproductive morph in a spider.</title>
        <authorList>
            <person name="Hendrickx F."/>
            <person name="De Corte Z."/>
            <person name="Sonet G."/>
            <person name="Van Belleghem S.M."/>
            <person name="Kostlbacher S."/>
            <person name="Vangestel C."/>
        </authorList>
    </citation>
    <scope>NUCLEOTIDE SEQUENCE [LARGE SCALE GENOMIC DNA]</scope>
    <source>
        <strain evidence="5">W744_W776</strain>
    </source>
</reference>
<dbReference type="Gene3D" id="3.90.550.10">
    <property type="entry name" value="Spore Coat Polysaccharide Biosynthesis Protein SpsA, Chain A"/>
    <property type="match status" value="1"/>
</dbReference>
<sequence length="1331" mass="150906">MDNSNDDDVMIIKIVRKTNSKKEMIDKTTQTEILEKESKIHVSLTDYKNQIVQNEECLLCETVPNANASKSPKTETESNYIILKEYEKQVSSNEERLAPKKILNRTKTVSIDGKSESNSSESKHSVNQLSCEEYSPFKKDLKIVHGSDAIKRMRIVSPRSDKPSSKECSPPKKYSKIIHESDLLERMRTVSPRNNNTSDLQILSSDPGFKNKIDTEMNSFAEKSESKDILIVEHSNNEPSSKECSPSQKYSKAVHESELLKGMRTVSPRNNNSSDLQILTSDPGFIEKIDLKRTEMNSFAEKSESEDLLIVELSDNEPSSKECSPSQKYSKLTHGSDLLKLVRTVSSRSNNSLDLPSLTSDRGFIDTHCHLDFLFERQNFRGTHAEYLELHKDTYPSNYEGCVTVFCDPFSFQKKEIWQAYLKEEGVWAAFGCHPKNAKYYDDHIESALCSALLHSKVRALGEIGLDYSERNYSPKSMQHKVLKRQIRIALDLNLPLVIHCRDATDDCMRILKEFVPRDHHIHLHCFNEGWNIAHEWLRAFPNLFIGLTNLVTYPSARAVHEVAKHISLKRLLLETDAPYFLPKKGFRCSRFSHPGMAIHVATEVAAIREMSVAEVLYWTRQNTFKMGLKTFLKLFIAVPIQLFCRKCKVSGQSFLALLLIAIGSLYISTSLYSLSIDKIQPATVSSVSSAELFNETSYTETPIIVNTETSNVMIRKQQVNKVYERPVLENEKVSVLQNSVAVGEIVPNCGLDKVCGKDEFSVHLYTGNGNKDEPRLCIDSKYVISRDVNEAGRGMNVAVVDNFTRTIIRVSHFDTYDKESTNLETLLLTLRPGDIVIMITFDESSRKLSRIARLLLFDLGSGLVQNLSYRGSWYLITQKGISGFTPFEDLHFVENNGWPIEHDLKLCVPFEIHGTYVHPDPMPHSNPQRVEFCEKYEDLPMFCDGDVVNDPLVPAPVWKQPAAINKIYDVPIIVMSGDNVQFLPLTLETLVRQPGVKPNMVLVFYLPQNKMVQNLSELFGFMSEELSPSPNHCDRVSEAFEITRLIFPELKDTLLIGEKAILAPDFLFYFGQLLSILNVDDSIISVSALNENGYKSLSGDSSVAYRVESFSALAILVRKDFFKKSWCRNESVSDPLFISSDIKGVSLIPDVSRVTLASATSDKDVSSYYLSHDRTITYEQNIALKSPEKLQKGEYHRQLERDLSSMATLVFDAKSLVDCLQKKEQFQSGLLENLSMFLNSTLIPGKTMGIFVHQDSIQDITTMQQLCQCIGLFHHPHYPVRGLYKGVLRFMLKDNPAVIVGSKSPFFKFKPRSAPVLKFDKHIGTLNYIR</sequence>
<protein>
    <recommendedName>
        <fullName evidence="4">ILEI/PANDER domain-containing protein</fullName>
    </recommendedName>
</protein>
<gene>
    <name evidence="5" type="ORF">JTE90_000882</name>
</gene>
<dbReference type="Pfam" id="PF01026">
    <property type="entry name" value="TatD_DNase"/>
    <property type="match status" value="1"/>
</dbReference>
<dbReference type="InterPro" id="IPR029044">
    <property type="entry name" value="Nucleotide-diphossugar_trans"/>
</dbReference>
<evidence type="ECO:0000313" key="6">
    <source>
        <dbReference type="Proteomes" id="UP000827092"/>
    </source>
</evidence>
<dbReference type="SUPFAM" id="SSF51556">
    <property type="entry name" value="Metallo-dependent hydrolases"/>
    <property type="match status" value="1"/>
</dbReference>
<comment type="caution">
    <text evidence="5">The sequence shown here is derived from an EMBL/GenBank/DDBJ whole genome shotgun (WGS) entry which is preliminary data.</text>
</comment>
<keyword evidence="2" id="KW-0378">Hydrolase</keyword>
<accession>A0AAV6VT06</accession>
<dbReference type="PROSITE" id="PS01137">
    <property type="entry name" value="TATD_1"/>
    <property type="match status" value="1"/>
</dbReference>
<proteinExistence type="inferred from homology"/>
<dbReference type="PROSITE" id="PS01091">
    <property type="entry name" value="TATD_3"/>
    <property type="match status" value="1"/>
</dbReference>
<keyword evidence="6" id="KW-1185">Reference proteome</keyword>
<dbReference type="PROSITE" id="PS52031">
    <property type="entry name" value="GG_LECTIN"/>
    <property type="match status" value="1"/>
</dbReference>